<evidence type="ECO:0000256" key="3">
    <source>
        <dbReference type="SAM" id="Coils"/>
    </source>
</evidence>
<dbReference type="InterPro" id="IPR029787">
    <property type="entry name" value="Nucleotide_cyclase"/>
</dbReference>
<dbReference type="SUPFAM" id="SSF55073">
    <property type="entry name" value="Nucleotide cyclase"/>
    <property type="match status" value="1"/>
</dbReference>
<dbReference type="FunFam" id="3.30.70.270:FF:000001">
    <property type="entry name" value="Diguanylate cyclase domain protein"/>
    <property type="match status" value="1"/>
</dbReference>
<dbReference type="PANTHER" id="PTHR45138:SF9">
    <property type="entry name" value="DIGUANYLATE CYCLASE DGCM-RELATED"/>
    <property type="match status" value="1"/>
</dbReference>
<evidence type="ECO:0000256" key="2">
    <source>
        <dbReference type="ARBA" id="ARBA00034247"/>
    </source>
</evidence>
<dbReference type="Proteomes" id="UP000782519">
    <property type="component" value="Unassembled WGS sequence"/>
</dbReference>
<dbReference type="NCBIfam" id="TIGR00254">
    <property type="entry name" value="GGDEF"/>
    <property type="match status" value="1"/>
</dbReference>
<dbReference type="PANTHER" id="PTHR45138">
    <property type="entry name" value="REGULATORY COMPONENTS OF SENSORY TRANSDUCTION SYSTEM"/>
    <property type="match status" value="1"/>
</dbReference>
<dbReference type="SMART" id="SM00267">
    <property type="entry name" value="GGDEF"/>
    <property type="match status" value="1"/>
</dbReference>
<feature type="coiled-coil region" evidence="3">
    <location>
        <begin position="196"/>
        <end position="223"/>
    </location>
</feature>
<dbReference type="Gene3D" id="3.30.70.270">
    <property type="match status" value="1"/>
</dbReference>
<feature type="transmembrane region" description="Helical" evidence="4">
    <location>
        <begin position="91"/>
        <end position="111"/>
    </location>
</feature>
<evidence type="ECO:0000313" key="6">
    <source>
        <dbReference type="EMBL" id="MBI5129028.1"/>
    </source>
</evidence>
<comment type="catalytic activity">
    <reaction evidence="2">
        <text>2 GTP = 3',3'-c-di-GMP + 2 diphosphate</text>
        <dbReference type="Rhea" id="RHEA:24898"/>
        <dbReference type="ChEBI" id="CHEBI:33019"/>
        <dbReference type="ChEBI" id="CHEBI:37565"/>
        <dbReference type="ChEBI" id="CHEBI:58805"/>
        <dbReference type="EC" id="2.7.7.65"/>
    </reaction>
</comment>
<feature type="domain" description="GGDEF" evidence="5">
    <location>
        <begin position="250"/>
        <end position="382"/>
    </location>
</feature>
<dbReference type="EMBL" id="JACRJB010000015">
    <property type="protein sequence ID" value="MBI5129028.1"/>
    <property type="molecule type" value="Genomic_DNA"/>
</dbReference>
<reference evidence="6" key="1">
    <citation type="submission" date="2020-07" db="EMBL/GenBank/DDBJ databases">
        <title>Huge and variable diversity of episymbiotic CPR bacteria and DPANN archaea in groundwater ecosystems.</title>
        <authorList>
            <person name="He C.Y."/>
            <person name="Keren R."/>
            <person name="Whittaker M."/>
            <person name="Farag I.F."/>
            <person name="Doudna J."/>
            <person name="Cate J.H.D."/>
            <person name="Banfield J.F."/>
        </authorList>
    </citation>
    <scope>NUCLEOTIDE SEQUENCE</scope>
    <source>
        <strain evidence="6">NC_groundwater_1818_Pr3_B-0.1um_66_35</strain>
    </source>
</reference>
<dbReference type="Pfam" id="PF00990">
    <property type="entry name" value="GGDEF"/>
    <property type="match status" value="1"/>
</dbReference>
<evidence type="ECO:0000256" key="4">
    <source>
        <dbReference type="SAM" id="Phobius"/>
    </source>
</evidence>
<feature type="transmembrane region" description="Helical" evidence="4">
    <location>
        <begin position="117"/>
        <end position="136"/>
    </location>
</feature>
<proteinExistence type="predicted"/>
<feature type="transmembrane region" description="Helical" evidence="4">
    <location>
        <begin position="35"/>
        <end position="54"/>
    </location>
</feature>
<dbReference type="InterPro" id="IPR050469">
    <property type="entry name" value="Diguanylate_Cyclase"/>
</dbReference>
<dbReference type="AlphaFoldDB" id="A0A933RVB5"/>
<protein>
    <recommendedName>
        <fullName evidence="1">diguanylate cyclase</fullName>
        <ecNumber evidence="1">2.7.7.65</ecNumber>
    </recommendedName>
</protein>
<evidence type="ECO:0000313" key="7">
    <source>
        <dbReference type="Proteomes" id="UP000782519"/>
    </source>
</evidence>
<sequence length="382" mass="41682">MNQIVSDQLSKLRRLPAADVGDPELLNRLAQRRSLIVNLFLNWLAISIDLVALDPRHLEYALALRLGGVTVLGLIGLGLNLWSGNKALQSAVHAAMIVTFVGTVVTIGQWANEPYAGRYMMVALFLIFCAALLSALPWRMTQIMTISSTVVYVAITASGLEWPPALENFDLVVCAVVCGLLALRGRRRKDIQIAELEAIRRNDAQLQNSLRQANEALSKLSNTDPLTGAFNRRYLDELIEHDAASIVPSLGQGVLMIDVDHFKLFNDHAGHAAGDRCLQQIVAAIRQSVRPSCDIVVRYGGEEFAVILPGMDLPDLLNAADRLRRAVSDLGIRHPARGPDHVVTVSIGAAIAEPDEGLSSAILRADQSLYRAKRTGRNRVLA</sequence>
<dbReference type="GO" id="GO:0005886">
    <property type="term" value="C:plasma membrane"/>
    <property type="evidence" value="ECO:0007669"/>
    <property type="project" value="TreeGrafter"/>
</dbReference>
<comment type="caution">
    <text evidence="6">The sequence shown here is derived from an EMBL/GenBank/DDBJ whole genome shotgun (WGS) entry which is preliminary data.</text>
</comment>
<dbReference type="GO" id="GO:0043709">
    <property type="term" value="P:cell adhesion involved in single-species biofilm formation"/>
    <property type="evidence" value="ECO:0007669"/>
    <property type="project" value="TreeGrafter"/>
</dbReference>
<keyword evidence="4" id="KW-1133">Transmembrane helix</keyword>
<keyword evidence="3" id="KW-0175">Coiled coil</keyword>
<evidence type="ECO:0000259" key="5">
    <source>
        <dbReference type="PROSITE" id="PS50887"/>
    </source>
</evidence>
<dbReference type="InterPro" id="IPR000160">
    <property type="entry name" value="GGDEF_dom"/>
</dbReference>
<organism evidence="6 7">
    <name type="scientific">Rhodopseudomonas palustris</name>
    <dbReference type="NCBI Taxonomy" id="1076"/>
    <lineage>
        <taxon>Bacteria</taxon>
        <taxon>Pseudomonadati</taxon>
        <taxon>Pseudomonadota</taxon>
        <taxon>Alphaproteobacteria</taxon>
        <taxon>Hyphomicrobiales</taxon>
        <taxon>Nitrobacteraceae</taxon>
        <taxon>Rhodopseudomonas</taxon>
    </lineage>
</organism>
<dbReference type="CDD" id="cd01949">
    <property type="entry name" value="GGDEF"/>
    <property type="match status" value="1"/>
</dbReference>
<dbReference type="EC" id="2.7.7.65" evidence="1"/>
<dbReference type="InterPro" id="IPR043128">
    <property type="entry name" value="Rev_trsase/Diguanyl_cyclase"/>
</dbReference>
<feature type="transmembrane region" description="Helical" evidence="4">
    <location>
        <begin position="60"/>
        <end position="79"/>
    </location>
</feature>
<dbReference type="GO" id="GO:0052621">
    <property type="term" value="F:diguanylate cyclase activity"/>
    <property type="evidence" value="ECO:0007669"/>
    <property type="project" value="UniProtKB-EC"/>
</dbReference>
<dbReference type="PROSITE" id="PS50887">
    <property type="entry name" value="GGDEF"/>
    <property type="match status" value="1"/>
</dbReference>
<keyword evidence="4" id="KW-0472">Membrane</keyword>
<keyword evidence="4" id="KW-0812">Transmembrane</keyword>
<name>A0A933RVB5_RHOPL</name>
<dbReference type="GO" id="GO:1902201">
    <property type="term" value="P:negative regulation of bacterial-type flagellum-dependent cell motility"/>
    <property type="evidence" value="ECO:0007669"/>
    <property type="project" value="TreeGrafter"/>
</dbReference>
<gene>
    <name evidence="6" type="ORF">HZA66_06270</name>
</gene>
<evidence type="ECO:0000256" key="1">
    <source>
        <dbReference type="ARBA" id="ARBA00012528"/>
    </source>
</evidence>
<accession>A0A933RVB5</accession>